<dbReference type="CDD" id="cd02440">
    <property type="entry name" value="AdoMet_MTases"/>
    <property type="match status" value="1"/>
</dbReference>
<dbReference type="SUPFAM" id="SSF53335">
    <property type="entry name" value="S-adenosyl-L-methionine-dependent methyltransferases"/>
    <property type="match status" value="1"/>
</dbReference>
<gene>
    <name evidence="1" type="ORF">EWV92_21530</name>
</gene>
<name>A0A552E8H6_MICAE</name>
<dbReference type="InterPro" id="IPR029063">
    <property type="entry name" value="SAM-dependent_MTases_sf"/>
</dbReference>
<dbReference type="GO" id="GO:0008168">
    <property type="term" value="F:methyltransferase activity"/>
    <property type="evidence" value="ECO:0007669"/>
    <property type="project" value="UniProtKB-KW"/>
</dbReference>
<evidence type="ECO:0000313" key="1">
    <source>
        <dbReference type="EMBL" id="TRU30723.1"/>
    </source>
</evidence>
<evidence type="ECO:0000313" key="2">
    <source>
        <dbReference type="Proteomes" id="UP000317708"/>
    </source>
</evidence>
<reference evidence="1 2" key="1">
    <citation type="submission" date="2019-01" db="EMBL/GenBank/DDBJ databases">
        <title>Coherence of Microcystis species and biogeography revealed through population genomics.</title>
        <authorList>
            <person name="Perez-Carrascal O.M."/>
            <person name="Terrat Y."/>
            <person name="Giani A."/>
            <person name="Fortin N."/>
            <person name="Tromas N."/>
            <person name="Shapiro B.J."/>
        </authorList>
    </citation>
    <scope>NUCLEOTIDE SEQUENCE [LARGE SCALE GENOMIC DNA]</scope>
    <source>
        <strain evidence="1">Ma_MB_S_20031200_S102</strain>
    </source>
</reference>
<protein>
    <submittedName>
        <fullName evidence="1">Class I SAM-dependent methyltransferase</fullName>
    </submittedName>
</protein>
<organism evidence="1 2">
    <name type="scientific">Microcystis aeruginosa Ma_MB_S_20031200_S102</name>
    <dbReference type="NCBI Taxonomy" id="2486254"/>
    <lineage>
        <taxon>Bacteria</taxon>
        <taxon>Bacillati</taxon>
        <taxon>Cyanobacteriota</taxon>
        <taxon>Cyanophyceae</taxon>
        <taxon>Oscillatoriophycideae</taxon>
        <taxon>Chroococcales</taxon>
        <taxon>Microcystaceae</taxon>
        <taxon>Microcystis</taxon>
    </lineage>
</organism>
<keyword evidence="1" id="KW-0808">Transferase</keyword>
<proteinExistence type="predicted"/>
<dbReference type="Proteomes" id="UP000317708">
    <property type="component" value="Unassembled WGS sequence"/>
</dbReference>
<dbReference type="AlphaFoldDB" id="A0A552E8H6"/>
<dbReference type="GO" id="GO:0032259">
    <property type="term" value="P:methylation"/>
    <property type="evidence" value="ECO:0007669"/>
    <property type="project" value="UniProtKB-KW"/>
</dbReference>
<sequence length="235" mass="27134">MTGIQEIVLPFTPILFAQDKLNYYLNTIDRIAPMYLGEQMFGPIDRLHELFPLEGRRVIEFGPFDGAQTAGLIHHGVRELICIEARAENFIKTLIAKEIFGWDHVRLVMDDMHNADEVKYGRFDLAFCHGTYYHSISPFVLLENLVSLSDNIFVGGFVLRDDAPFEIATYEGQDYRVQPYSEAEGFTAGVNRTSYYFHPDDLMKFFSGRGYQITVMDDDESELASKRFYRFFASR</sequence>
<dbReference type="EMBL" id="SFBI01000201">
    <property type="protein sequence ID" value="TRU30723.1"/>
    <property type="molecule type" value="Genomic_DNA"/>
</dbReference>
<comment type="caution">
    <text evidence="1">The sequence shown here is derived from an EMBL/GenBank/DDBJ whole genome shotgun (WGS) entry which is preliminary data.</text>
</comment>
<keyword evidence="1" id="KW-0489">Methyltransferase</keyword>
<accession>A0A552E8H6</accession>
<dbReference type="Gene3D" id="3.40.50.150">
    <property type="entry name" value="Vaccinia Virus protein VP39"/>
    <property type="match status" value="1"/>
</dbReference>